<dbReference type="PROSITE" id="PS51419">
    <property type="entry name" value="RAB"/>
    <property type="match status" value="1"/>
</dbReference>
<keyword evidence="2" id="KW-0479">Metal-binding</keyword>
<reference evidence="3" key="1">
    <citation type="submission" date="2025-08" db="UniProtKB">
        <authorList>
            <consortium name="Ensembl"/>
        </authorList>
    </citation>
    <scope>IDENTIFICATION</scope>
</reference>
<dbReference type="GO" id="GO:0005525">
    <property type="term" value="F:GTP binding"/>
    <property type="evidence" value="ECO:0007669"/>
    <property type="project" value="InterPro"/>
</dbReference>
<dbReference type="Gene3D" id="3.40.50.300">
    <property type="entry name" value="P-loop containing nucleotide triphosphate hydrolases"/>
    <property type="match status" value="1"/>
</dbReference>
<dbReference type="InterPro" id="IPR001806">
    <property type="entry name" value="Small_GTPase"/>
</dbReference>
<dbReference type="GO" id="GO:0003924">
    <property type="term" value="F:GTPase activity"/>
    <property type="evidence" value="ECO:0007669"/>
    <property type="project" value="InterPro"/>
</dbReference>
<dbReference type="Proteomes" id="UP000694555">
    <property type="component" value="Unplaced"/>
</dbReference>
<dbReference type="AlphaFoldDB" id="A0A8C0B2C9"/>
<dbReference type="PANTHER" id="PTHR45819:SF3">
    <property type="entry name" value="ARF-GAP WITH GTPASE, ANK REPEAT AND PH DOMAIN-CONTAINING PROTEIN 2"/>
    <property type="match status" value="1"/>
</dbReference>
<keyword evidence="4" id="KW-1185">Reference proteome</keyword>
<dbReference type="Pfam" id="PF00071">
    <property type="entry name" value="Ras"/>
    <property type="match status" value="1"/>
</dbReference>
<name>A0A8C0B2C9_9AVES</name>
<dbReference type="CDD" id="cd04103">
    <property type="entry name" value="Centaurin_gamma"/>
    <property type="match status" value="1"/>
</dbReference>
<dbReference type="GO" id="GO:0043524">
    <property type="term" value="P:negative regulation of neuron apoptotic process"/>
    <property type="evidence" value="ECO:0007669"/>
    <property type="project" value="TreeGrafter"/>
</dbReference>
<dbReference type="PRINTS" id="PR00449">
    <property type="entry name" value="RASTRNSFRMNG"/>
</dbReference>
<keyword evidence="1" id="KW-0547">Nucleotide-binding</keyword>
<dbReference type="InterPro" id="IPR027417">
    <property type="entry name" value="P-loop_NTPase"/>
</dbReference>
<evidence type="ECO:0000256" key="1">
    <source>
        <dbReference type="ARBA" id="ARBA00022741"/>
    </source>
</evidence>
<dbReference type="GO" id="GO:0005634">
    <property type="term" value="C:nucleus"/>
    <property type="evidence" value="ECO:0007669"/>
    <property type="project" value="TreeGrafter"/>
</dbReference>
<sequence>WGAGGCRGVPRHHLTPLLPAEALVNSQEWTLGRSVPEIRLGVLGSSKSGKSALVHRFLTGSYVGLEPTESGQFKREVTVDGQSHLLLIREEGGAPDAKFASWVDAVIFVFSLENESSFEEVTQLHALLSGYRGTSEVALALVGTQDKISSSNPRVIEDARAQALCGDMKRCLYYETCATYGLNVDRVFNEGGARARLSGRCSAAPPPPAPNCLALVSVPVPVPSRARGPSY</sequence>
<evidence type="ECO:0000313" key="3">
    <source>
        <dbReference type="Ensembl" id="ENSBJAP00000010619.1"/>
    </source>
</evidence>
<dbReference type="SMART" id="SM00175">
    <property type="entry name" value="RAB"/>
    <property type="match status" value="1"/>
</dbReference>
<dbReference type="SUPFAM" id="SSF52540">
    <property type="entry name" value="P-loop containing nucleoside triphosphate hydrolases"/>
    <property type="match status" value="1"/>
</dbReference>
<organism evidence="3 4">
    <name type="scientific">Buteo japonicus</name>
    <dbReference type="NCBI Taxonomy" id="224669"/>
    <lineage>
        <taxon>Eukaryota</taxon>
        <taxon>Metazoa</taxon>
        <taxon>Chordata</taxon>
        <taxon>Craniata</taxon>
        <taxon>Vertebrata</taxon>
        <taxon>Euteleostomi</taxon>
        <taxon>Archelosauria</taxon>
        <taxon>Archosauria</taxon>
        <taxon>Dinosauria</taxon>
        <taxon>Saurischia</taxon>
        <taxon>Theropoda</taxon>
        <taxon>Coelurosauria</taxon>
        <taxon>Aves</taxon>
        <taxon>Neognathae</taxon>
        <taxon>Neoaves</taxon>
        <taxon>Telluraves</taxon>
        <taxon>Accipitrimorphae</taxon>
        <taxon>Accipitriformes</taxon>
        <taxon>Accipitridae</taxon>
        <taxon>Accipitrinae</taxon>
        <taxon>Buteo</taxon>
    </lineage>
</organism>
<evidence type="ECO:0000313" key="4">
    <source>
        <dbReference type="Proteomes" id="UP000694555"/>
    </source>
</evidence>
<evidence type="ECO:0008006" key="5">
    <source>
        <dbReference type="Google" id="ProtNLM"/>
    </source>
</evidence>
<dbReference type="PANTHER" id="PTHR45819">
    <property type="entry name" value="CENTAURIN-GAMMA-1A"/>
    <property type="match status" value="1"/>
</dbReference>
<dbReference type="SMART" id="SM00173">
    <property type="entry name" value="RAS"/>
    <property type="match status" value="1"/>
</dbReference>
<dbReference type="PROSITE" id="PS51421">
    <property type="entry name" value="RAS"/>
    <property type="match status" value="1"/>
</dbReference>
<accession>A0A8C0B2C9</accession>
<keyword evidence="2" id="KW-0863">Zinc-finger</keyword>
<dbReference type="GO" id="GO:0005096">
    <property type="term" value="F:GTPase activator activity"/>
    <property type="evidence" value="ECO:0007669"/>
    <property type="project" value="TreeGrafter"/>
</dbReference>
<dbReference type="InterPro" id="IPR051282">
    <property type="entry name" value="Arf-GAP_GTPase_ANK_PH"/>
</dbReference>
<dbReference type="GO" id="GO:0008270">
    <property type="term" value="F:zinc ion binding"/>
    <property type="evidence" value="ECO:0007669"/>
    <property type="project" value="UniProtKB-KW"/>
</dbReference>
<dbReference type="FunFam" id="3.40.50.300:FF:000545">
    <property type="entry name" value="arf-GAP with GTPase, ANK repeat and PH domain-containing protein 2"/>
    <property type="match status" value="1"/>
</dbReference>
<protein>
    <recommendedName>
        <fullName evidence="5">ArfGAP with GTPase domain, ankyrin repeat and PH domain 2</fullName>
    </recommendedName>
</protein>
<reference evidence="3" key="2">
    <citation type="submission" date="2025-09" db="UniProtKB">
        <authorList>
            <consortium name="Ensembl"/>
        </authorList>
    </citation>
    <scope>IDENTIFICATION</scope>
</reference>
<proteinExistence type="predicted"/>
<evidence type="ECO:0000256" key="2">
    <source>
        <dbReference type="ARBA" id="ARBA00022771"/>
    </source>
</evidence>
<dbReference type="Ensembl" id="ENSBJAT00000010919.1">
    <property type="protein sequence ID" value="ENSBJAP00000010619.1"/>
    <property type="gene ID" value="ENSBJAG00000007230.1"/>
</dbReference>
<keyword evidence="2" id="KW-0862">Zinc</keyword>